<organism evidence="1">
    <name type="scientific">hydrothermal vent metagenome</name>
    <dbReference type="NCBI Taxonomy" id="652676"/>
    <lineage>
        <taxon>unclassified sequences</taxon>
        <taxon>metagenomes</taxon>
        <taxon>ecological metagenomes</taxon>
    </lineage>
</organism>
<dbReference type="Gene3D" id="3.40.30.10">
    <property type="entry name" value="Glutaredoxin"/>
    <property type="match status" value="1"/>
</dbReference>
<dbReference type="NCBIfam" id="TIGR01617">
    <property type="entry name" value="arsC_related"/>
    <property type="match status" value="1"/>
</dbReference>
<dbReference type="AlphaFoldDB" id="A0A3B0XT38"/>
<proteinExistence type="predicted"/>
<protein>
    <submittedName>
        <fullName evidence="1">FIG138056: a glutathione-dependent thiol reductase</fullName>
    </submittedName>
</protein>
<dbReference type="InterPro" id="IPR036249">
    <property type="entry name" value="Thioredoxin-like_sf"/>
</dbReference>
<dbReference type="CDD" id="cd03035">
    <property type="entry name" value="ArsC_Yffb"/>
    <property type="match status" value="1"/>
</dbReference>
<dbReference type="NCBIfam" id="NF008107">
    <property type="entry name" value="PRK10853.1"/>
    <property type="match status" value="1"/>
</dbReference>
<reference evidence="1" key="1">
    <citation type="submission" date="2018-06" db="EMBL/GenBank/DDBJ databases">
        <authorList>
            <person name="Zhirakovskaya E."/>
        </authorList>
    </citation>
    <scope>NUCLEOTIDE SEQUENCE</scope>
</reference>
<dbReference type="PANTHER" id="PTHR30041:SF8">
    <property type="entry name" value="PROTEIN YFFB"/>
    <property type="match status" value="1"/>
</dbReference>
<evidence type="ECO:0000313" key="1">
    <source>
        <dbReference type="EMBL" id="VAW66362.1"/>
    </source>
</evidence>
<dbReference type="PANTHER" id="PTHR30041">
    <property type="entry name" value="ARSENATE REDUCTASE"/>
    <property type="match status" value="1"/>
</dbReference>
<accession>A0A3B0XT38</accession>
<dbReference type="InterPro" id="IPR006660">
    <property type="entry name" value="Arsenate_reductase-like"/>
</dbReference>
<dbReference type="Pfam" id="PF03960">
    <property type="entry name" value="ArsC"/>
    <property type="match status" value="1"/>
</dbReference>
<dbReference type="InterPro" id="IPR006504">
    <property type="entry name" value="Tscrpt_reg_Spx/MgsR"/>
</dbReference>
<dbReference type="PROSITE" id="PS51353">
    <property type="entry name" value="ARSC"/>
    <property type="match status" value="1"/>
</dbReference>
<gene>
    <name evidence="1" type="ORF">MNBD_GAMMA08-1150</name>
</gene>
<dbReference type="EMBL" id="UOFH01000343">
    <property type="protein sequence ID" value="VAW66362.1"/>
    <property type="molecule type" value="Genomic_DNA"/>
</dbReference>
<name>A0A3B0XT38_9ZZZZ</name>
<dbReference type="SUPFAM" id="SSF52833">
    <property type="entry name" value="Thioredoxin-like"/>
    <property type="match status" value="1"/>
</dbReference>
<sequence>MTILYGIPSCDTIKKARKWLNENNIDYRFHDYKKLGVPEKELKTWVKKFGWEVILNKRGTTWRKLDDALKESVDEKAAIQIMLNNPSIIKRPVLVKNKIILVGFKADEYASIIAVPLT</sequence>